<sequence length="227" mass="25114">MFVFELAGESEAHPAYQALAIGNLNRQYDFLRSLVQTSLLLKRDLLSLETIKALNYHAISCLHAHAGELRPCAVHVGTYMPPEHFRVPALMQILIEDVNRRWQDADPVYLAAWVLWRLNWVHPFINGNGRTARVVCYYILCLRFGAWLPGTVILPELIRRDRADYVAALQAADASLKFGSLDLAQLHGLLAKLLAEQLGTTMAASAAPPPPPPPTPALPPPPPPPIP</sequence>
<feature type="region of interest" description="Disordered" evidence="1">
    <location>
        <begin position="202"/>
        <end position="227"/>
    </location>
</feature>
<dbReference type="Gene3D" id="1.10.3290.10">
    <property type="entry name" value="Fido-like domain"/>
    <property type="match status" value="1"/>
</dbReference>
<dbReference type="RefSeq" id="WP_270076936.1">
    <property type="nucleotide sequence ID" value="NZ_CP115174.1"/>
</dbReference>
<dbReference type="SUPFAM" id="SSF140931">
    <property type="entry name" value="Fic-like"/>
    <property type="match status" value="1"/>
</dbReference>
<organism evidence="3 4">
    <name type="scientific">Sphingomonas abietis</name>
    <dbReference type="NCBI Taxonomy" id="3012344"/>
    <lineage>
        <taxon>Bacteria</taxon>
        <taxon>Pseudomonadati</taxon>
        <taxon>Pseudomonadota</taxon>
        <taxon>Alphaproteobacteria</taxon>
        <taxon>Sphingomonadales</taxon>
        <taxon>Sphingomonadaceae</taxon>
        <taxon>Sphingomonas</taxon>
    </lineage>
</organism>
<protein>
    <submittedName>
        <fullName evidence="3">Fic family protein</fullName>
    </submittedName>
</protein>
<dbReference type="InterPro" id="IPR040198">
    <property type="entry name" value="Fido_containing"/>
</dbReference>
<dbReference type="PANTHER" id="PTHR13504">
    <property type="entry name" value="FIDO DOMAIN-CONTAINING PROTEIN DDB_G0283145"/>
    <property type="match status" value="1"/>
</dbReference>
<accession>A0ABY7NNS3</accession>
<feature type="compositionally biased region" description="Pro residues" evidence="1">
    <location>
        <begin position="207"/>
        <end position="227"/>
    </location>
</feature>
<evidence type="ECO:0000256" key="1">
    <source>
        <dbReference type="SAM" id="MobiDB-lite"/>
    </source>
</evidence>
<dbReference type="EMBL" id="CP115174">
    <property type="protein sequence ID" value="WBO22288.1"/>
    <property type="molecule type" value="Genomic_DNA"/>
</dbReference>
<dbReference type="PROSITE" id="PS51459">
    <property type="entry name" value="FIDO"/>
    <property type="match status" value="1"/>
</dbReference>
<evidence type="ECO:0000313" key="4">
    <source>
        <dbReference type="Proteomes" id="UP001210865"/>
    </source>
</evidence>
<dbReference type="Pfam" id="PF02661">
    <property type="entry name" value="Fic"/>
    <property type="match status" value="1"/>
</dbReference>
<reference evidence="3 4" key="1">
    <citation type="submission" date="2022-12" db="EMBL/GenBank/DDBJ databases">
        <title>Sphingomonas abieness sp. nov., an endophytic bacterium isolated from Abies koreana.</title>
        <authorList>
            <person name="Jiang L."/>
            <person name="Lee J."/>
        </authorList>
    </citation>
    <scope>NUCLEOTIDE SEQUENCE [LARGE SCALE GENOMIC DNA]</scope>
    <source>
        <strain evidence="4">PAMB 00755</strain>
    </source>
</reference>
<dbReference type="PANTHER" id="PTHR13504:SF38">
    <property type="entry name" value="FIDO DOMAIN-CONTAINING PROTEIN"/>
    <property type="match status" value="1"/>
</dbReference>
<dbReference type="InterPro" id="IPR036597">
    <property type="entry name" value="Fido-like_dom_sf"/>
</dbReference>
<evidence type="ECO:0000313" key="3">
    <source>
        <dbReference type="EMBL" id="WBO22288.1"/>
    </source>
</evidence>
<dbReference type="Proteomes" id="UP001210865">
    <property type="component" value="Chromosome"/>
</dbReference>
<proteinExistence type="predicted"/>
<evidence type="ECO:0000259" key="2">
    <source>
        <dbReference type="PROSITE" id="PS51459"/>
    </source>
</evidence>
<name>A0ABY7NNS3_9SPHN</name>
<gene>
    <name evidence="3" type="ORF">PBT88_19430</name>
</gene>
<dbReference type="InterPro" id="IPR003812">
    <property type="entry name" value="Fido"/>
</dbReference>
<feature type="domain" description="Fido" evidence="2">
    <location>
        <begin position="46"/>
        <end position="192"/>
    </location>
</feature>
<keyword evidence="4" id="KW-1185">Reference proteome</keyword>